<evidence type="ECO:0000259" key="2">
    <source>
        <dbReference type="Pfam" id="PF03795"/>
    </source>
</evidence>
<comment type="similarity">
    <text evidence="1">Belongs to the YciI family.</text>
</comment>
<dbReference type="InterPro" id="IPR011008">
    <property type="entry name" value="Dimeric_a/b-barrel"/>
</dbReference>
<evidence type="ECO:0000313" key="4">
    <source>
        <dbReference type="Proteomes" id="UP000662818"/>
    </source>
</evidence>
<sequence>MPAWVYFIHPPRERFVETITEEESALMQVHAGYLDQLLRDGVLILAGPTFGDVNTGISIFEAEDEDAARAIMLADPAVQAGLMTPELRPMRVSFLRGRD</sequence>
<proteinExistence type="inferred from homology"/>
<dbReference type="EMBL" id="CP022295">
    <property type="protein sequence ID" value="QSR27797.1"/>
    <property type="molecule type" value="Genomic_DNA"/>
</dbReference>
<reference evidence="3 4" key="1">
    <citation type="submission" date="2017-06" db="EMBL/GenBank/DDBJ databases">
        <title>Complete Genome Sequence of the Soil Carbazole-Degrading Bacterium Nocardioides aromaticivorans IC177.</title>
        <authorList>
            <person name="Vejarano F."/>
            <person name="Suzuki-Minakuchi C."/>
            <person name="Ohtsubo Y."/>
            <person name="Tsuda M."/>
            <person name="Okada K."/>
            <person name="Nojiri H."/>
        </authorList>
    </citation>
    <scope>NUCLEOTIDE SEQUENCE [LARGE SCALE GENOMIC DNA]</scope>
    <source>
        <strain evidence="3 4">IC177</strain>
    </source>
</reference>
<organism evidence="3 4">
    <name type="scientific">Nocardioides aromaticivorans</name>
    <dbReference type="NCBI Taxonomy" id="200618"/>
    <lineage>
        <taxon>Bacteria</taxon>
        <taxon>Bacillati</taxon>
        <taxon>Actinomycetota</taxon>
        <taxon>Actinomycetes</taxon>
        <taxon>Propionibacteriales</taxon>
        <taxon>Nocardioidaceae</taxon>
        <taxon>Nocardioides</taxon>
    </lineage>
</organism>
<evidence type="ECO:0000313" key="3">
    <source>
        <dbReference type="EMBL" id="QSR27797.1"/>
    </source>
</evidence>
<name>A0ABX7PQ39_9ACTN</name>
<evidence type="ECO:0000256" key="1">
    <source>
        <dbReference type="ARBA" id="ARBA00007689"/>
    </source>
</evidence>
<gene>
    <name evidence="3" type="ORF">CFH99_19420</name>
</gene>
<protein>
    <recommendedName>
        <fullName evidence="2">YCII-related domain-containing protein</fullName>
    </recommendedName>
</protein>
<accession>A0ABX7PQ39</accession>
<dbReference type="Gene3D" id="3.30.70.1060">
    <property type="entry name" value="Dimeric alpha+beta barrel"/>
    <property type="match status" value="1"/>
</dbReference>
<dbReference type="Pfam" id="PF03795">
    <property type="entry name" value="YCII"/>
    <property type="match status" value="1"/>
</dbReference>
<feature type="domain" description="YCII-related" evidence="2">
    <location>
        <begin position="12"/>
        <end position="83"/>
    </location>
</feature>
<dbReference type="RefSeq" id="WP_036551276.1">
    <property type="nucleotide sequence ID" value="NZ_CP022295.1"/>
</dbReference>
<dbReference type="InterPro" id="IPR005545">
    <property type="entry name" value="YCII"/>
</dbReference>
<dbReference type="Proteomes" id="UP000662818">
    <property type="component" value="Chromosome"/>
</dbReference>
<keyword evidence="4" id="KW-1185">Reference proteome</keyword>
<dbReference type="SUPFAM" id="SSF54909">
    <property type="entry name" value="Dimeric alpha+beta barrel"/>
    <property type="match status" value="1"/>
</dbReference>